<feature type="transmembrane region" description="Helical" evidence="5">
    <location>
        <begin position="215"/>
        <end position="235"/>
    </location>
</feature>
<dbReference type="Pfam" id="PF01699">
    <property type="entry name" value="Na_Ca_ex"/>
    <property type="match status" value="3"/>
</dbReference>
<feature type="domain" description="Sodium/calcium exchanger membrane region" evidence="6">
    <location>
        <begin position="218"/>
        <end position="385"/>
    </location>
</feature>
<dbReference type="KEGG" id="ncon:LC1Nh_0051"/>
<protein>
    <submittedName>
        <fullName evidence="7">Ca2+/Na+ antiporter</fullName>
    </submittedName>
</protein>
<dbReference type="InterPro" id="IPR044880">
    <property type="entry name" value="NCX_ion-bd_dom_sf"/>
</dbReference>
<accession>A0A5Q0UG43</accession>
<evidence type="ECO:0000256" key="1">
    <source>
        <dbReference type="ARBA" id="ARBA00004141"/>
    </source>
</evidence>
<dbReference type="GO" id="GO:0005886">
    <property type="term" value="C:plasma membrane"/>
    <property type="evidence" value="ECO:0007669"/>
    <property type="project" value="TreeGrafter"/>
</dbReference>
<feature type="transmembrane region" description="Helical" evidence="5">
    <location>
        <begin position="104"/>
        <end position="122"/>
    </location>
</feature>
<reference evidence="8" key="1">
    <citation type="submission" date="2019-05" db="EMBL/GenBank/DDBJ databases">
        <title>Candidatus Nanohalobium constans, a novel model system to study the DPANN nano-sized archaea: genomic and physiological characterization of a nanoarchaeon co-cultured with its chitinotrophic host.</title>
        <authorList>
            <person name="La Cono V."/>
            <person name="Arcadi E."/>
            <person name="Crisafi F."/>
            <person name="Denaro R."/>
            <person name="La Spada G."/>
            <person name="Messina E."/>
            <person name="Smedile F."/>
            <person name="Toshchakov S.V."/>
            <person name="Shevchenko M.A."/>
            <person name="Golyshin P.N."/>
            <person name="Golyshina O.V."/>
            <person name="Ferrer M."/>
            <person name="Rohde M."/>
            <person name="Mushegian A."/>
            <person name="Sorokin D.Y."/>
            <person name="Giuliano L."/>
            <person name="Yakimov M.M."/>
        </authorList>
    </citation>
    <scope>NUCLEOTIDE SEQUENCE [LARGE SCALE GENOMIC DNA]</scope>
    <source>
        <strain evidence="8">LC1Nh</strain>
    </source>
</reference>
<dbReference type="InterPro" id="IPR004481">
    <property type="entry name" value="K/Na/Ca-exchanger"/>
</dbReference>
<dbReference type="PANTHER" id="PTHR10846:SF8">
    <property type="entry name" value="INNER MEMBRANE PROTEIN YRBG"/>
    <property type="match status" value="1"/>
</dbReference>
<sequence length="395" mass="42542">MFLVYAAEIVVSRMQRVAKYYGVSEVVIAMTIVSIGTSLPELSLHLVGSVNILLSDGNLFPYIFSQPISFLLDGFQVVLSSPESVKGFQDVSATVLGSNIGSDVVQQTLVLGLVIFSSALLADKHSFNFSRKFLIRDYAPMMGTTLMTLILALNWPNIINFLFNGGQLAAGGTLTRLDGLVLVGSFVAYIFYLYTTRKEELAEQGSSDPSTRPRIDFAVGILAMFAVIGSAEIFLEVVEMAIAQTGLSGSMIGVASVGVVSAFPEMITAISGLRQGSEGISLGTLIGSNITNPLLAIGAGSLISTYAVPGPLVLWDLPVETATAGILLTYMFSKDAIGDHLAVIARKFGMDGLAERFEAMENRVISIAGAFLLILLYFVYLYVRFKYFQYDFVEA</sequence>
<evidence type="ECO:0000256" key="3">
    <source>
        <dbReference type="ARBA" id="ARBA00022989"/>
    </source>
</evidence>
<feature type="transmembrane region" description="Helical" evidence="5">
    <location>
        <begin position="175"/>
        <end position="194"/>
    </location>
</feature>
<dbReference type="PANTHER" id="PTHR10846">
    <property type="entry name" value="SODIUM/POTASSIUM/CALCIUM EXCHANGER"/>
    <property type="match status" value="1"/>
</dbReference>
<dbReference type="GO" id="GO:0006874">
    <property type="term" value="P:intracellular calcium ion homeostasis"/>
    <property type="evidence" value="ECO:0007669"/>
    <property type="project" value="TreeGrafter"/>
</dbReference>
<dbReference type="EMBL" id="CP040089">
    <property type="protein sequence ID" value="QGA79959.1"/>
    <property type="molecule type" value="Genomic_DNA"/>
</dbReference>
<gene>
    <name evidence="7" type="primary">yrbG</name>
    <name evidence="7" type="ORF">LC1Nh_0051</name>
</gene>
<feature type="transmembrane region" description="Helical" evidence="5">
    <location>
        <begin position="143"/>
        <end position="163"/>
    </location>
</feature>
<keyword evidence="4 5" id="KW-0472">Membrane</keyword>
<evidence type="ECO:0000256" key="2">
    <source>
        <dbReference type="ARBA" id="ARBA00022692"/>
    </source>
</evidence>
<name>A0A5Q0UG43_9ARCH</name>
<dbReference type="GO" id="GO:0008273">
    <property type="term" value="F:calcium, potassium:sodium antiporter activity"/>
    <property type="evidence" value="ECO:0007669"/>
    <property type="project" value="TreeGrafter"/>
</dbReference>
<feature type="domain" description="Sodium/calcium exchanger membrane region" evidence="6">
    <location>
        <begin position="92"/>
        <end position="194"/>
    </location>
</feature>
<dbReference type="Gene3D" id="1.20.1420.30">
    <property type="entry name" value="NCX, central ion-binding region"/>
    <property type="match status" value="1"/>
</dbReference>
<proteinExistence type="predicted"/>
<comment type="subcellular location">
    <subcellularLocation>
        <location evidence="1">Membrane</location>
        <topology evidence="1">Multi-pass membrane protein</topology>
    </subcellularLocation>
</comment>
<evidence type="ECO:0000313" key="8">
    <source>
        <dbReference type="Proteomes" id="UP000377803"/>
    </source>
</evidence>
<dbReference type="AlphaFoldDB" id="A0A5Q0UG43"/>
<evidence type="ECO:0000259" key="6">
    <source>
        <dbReference type="Pfam" id="PF01699"/>
    </source>
</evidence>
<keyword evidence="3 5" id="KW-1133">Transmembrane helix</keyword>
<feature type="transmembrane region" description="Helical" evidence="5">
    <location>
        <begin position="20"/>
        <end position="39"/>
    </location>
</feature>
<evidence type="ECO:0000256" key="4">
    <source>
        <dbReference type="ARBA" id="ARBA00023136"/>
    </source>
</evidence>
<feature type="transmembrane region" description="Helical" evidence="5">
    <location>
        <begin position="364"/>
        <end position="383"/>
    </location>
</feature>
<evidence type="ECO:0000256" key="5">
    <source>
        <dbReference type="SAM" id="Phobius"/>
    </source>
</evidence>
<keyword evidence="8" id="KW-1185">Reference proteome</keyword>
<feature type="transmembrane region" description="Helical" evidence="5">
    <location>
        <begin position="241"/>
        <end position="264"/>
    </location>
</feature>
<keyword evidence="2 5" id="KW-0812">Transmembrane</keyword>
<dbReference type="GO" id="GO:0005262">
    <property type="term" value="F:calcium channel activity"/>
    <property type="evidence" value="ECO:0007669"/>
    <property type="project" value="TreeGrafter"/>
</dbReference>
<dbReference type="Proteomes" id="UP000377803">
    <property type="component" value="Chromosome"/>
</dbReference>
<evidence type="ECO:0000313" key="7">
    <source>
        <dbReference type="EMBL" id="QGA79959.1"/>
    </source>
</evidence>
<dbReference type="InterPro" id="IPR004837">
    <property type="entry name" value="NaCa_Exmemb"/>
</dbReference>
<feature type="domain" description="Sodium/calcium exchanger membrane region" evidence="6">
    <location>
        <begin position="2"/>
        <end position="47"/>
    </location>
</feature>
<organism evidence="7 8">
    <name type="scientific">Candidatus Nanohalobium constans</name>
    <dbReference type="NCBI Taxonomy" id="2565781"/>
    <lineage>
        <taxon>Archaea</taxon>
        <taxon>Candidatus Nanohalarchaeota</taxon>
        <taxon>Candidatus Nanohalobia</taxon>
        <taxon>Candidatus Nanohalobiales</taxon>
        <taxon>Candidatus Nanohalobiaceae</taxon>
        <taxon>Candidatus Nanohalobium</taxon>
    </lineage>
</organism>